<feature type="chain" id="PRO_5043801318" evidence="3">
    <location>
        <begin position="31"/>
        <end position="552"/>
    </location>
</feature>
<evidence type="ECO:0000313" key="5">
    <source>
        <dbReference type="EMBL" id="MDI6451553.1"/>
    </source>
</evidence>
<dbReference type="Gene3D" id="2.120.10.30">
    <property type="entry name" value="TolB, C-terminal domain"/>
    <property type="match status" value="1"/>
</dbReference>
<dbReference type="EMBL" id="JASCXX010000039">
    <property type="protein sequence ID" value="MDI6451553.1"/>
    <property type="molecule type" value="Genomic_DNA"/>
</dbReference>
<keyword evidence="6" id="KW-1185">Reference proteome</keyword>
<name>A0AAW6U0N7_9BACT</name>
<evidence type="ECO:0000259" key="4">
    <source>
        <dbReference type="SMART" id="SM00560"/>
    </source>
</evidence>
<dbReference type="Pfam" id="PF13385">
    <property type="entry name" value="Laminin_G_3"/>
    <property type="match status" value="1"/>
</dbReference>
<dbReference type="InterPro" id="IPR011659">
    <property type="entry name" value="WD40"/>
</dbReference>
<dbReference type="AlphaFoldDB" id="A0AAW6U0N7"/>
<comment type="caution">
    <text evidence="5">The sequence shown here is derived from an EMBL/GenBank/DDBJ whole genome shotgun (WGS) entry which is preliminary data.</text>
</comment>
<dbReference type="InterPro" id="IPR011042">
    <property type="entry name" value="6-blade_b-propeller_TolB-like"/>
</dbReference>
<dbReference type="Gene3D" id="2.60.120.200">
    <property type="match status" value="1"/>
</dbReference>
<dbReference type="InterPro" id="IPR006558">
    <property type="entry name" value="LamG-like"/>
</dbReference>
<reference evidence="5" key="1">
    <citation type="submission" date="2023-05" db="EMBL/GenBank/DDBJ databases">
        <title>Anaerotaeda fermentans gen. nov., sp. nov., a novel anaerobic planctomycete of the new family within the order Sedimentisphaerales isolated from Taman Peninsula, Russia.</title>
        <authorList>
            <person name="Khomyakova M.A."/>
            <person name="Merkel A.Y."/>
            <person name="Slobodkin A.I."/>
        </authorList>
    </citation>
    <scope>NUCLEOTIDE SEQUENCE</scope>
    <source>
        <strain evidence="5">M17dextr</strain>
    </source>
</reference>
<sequence length="552" mass="59125">MKWQGSYRTTVVWWALAASIVAACAGSSKAEIVISEPINLGPVINHSGGVQACDFSYDGLELYLAFRNRTGGFGGGDIWVSTRETLDSPWQEPVNLGSNVNSGGSELEPSISSDGLELYFSCWSDYILRVCTRPSKDAPWSKPEKIGPPVGSTQPAMEIGSDDAWRPDISSDGLSLYFCSTRADSYGGTDIWMARRATTSDPWTAPVNLGPNVNTGADDVFPNISTDGLTLIFNRGFSAIYASTRKSIEDDWGPAVQLGIRVPSPGNFHSPALSPDGTTLYFEAVAAWGGYGGNDFWQVTFTPVVDFNADGIVDAMDMSIMTADWHTHRPLCDVGPLPIGDNYVDVEDLLVLADYLEPGDPMLIAHWAFDETEGIVAEDSAGACHGTVLGTALWQPEAGQVDGALELDGNTFVVADHVLSPSDGPYTVQAWVQGDVPGRVILSQVDGANWLCTDLTSGCLMTELKGAGRDSRALCSHAIVADGNWHRVALVCDGEARCLYVDEVLAAEDTQAGGFQDCSGSLNIGCDKNMTPGTFFTGLIDDVRIYNRAVQP</sequence>
<evidence type="ECO:0000256" key="3">
    <source>
        <dbReference type="SAM" id="SignalP"/>
    </source>
</evidence>
<dbReference type="SMART" id="SM00560">
    <property type="entry name" value="LamGL"/>
    <property type="match status" value="1"/>
</dbReference>
<accession>A0AAW6U0N7</accession>
<feature type="domain" description="LamG-like jellyroll fold" evidence="4">
    <location>
        <begin position="424"/>
        <end position="551"/>
    </location>
</feature>
<organism evidence="5 6">
    <name type="scientific">Anaerobaca lacustris</name>
    <dbReference type="NCBI Taxonomy" id="3044600"/>
    <lineage>
        <taxon>Bacteria</taxon>
        <taxon>Pseudomonadati</taxon>
        <taxon>Planctomycetota</taxon>
        <taxon>Phycisphaerae</taxon>
        <taxon>Sedimentisphaerales</taxon>
        <taxon>Anaerobacaceae</taxon>
        <taxon>Anaerobaca</taxon>
    </lineage>
</organism>
<evidence type="ECO:0000256" key="1">
    <source>
        <dbReference type="ARBA" id="ARBA00022729"/>
    </source>
</evidence>
<proteinExistence type="predicted"/>
<dbReference type="Pfam" id="PF07676">
    <property type="entry name" value="PD40"/>
    <property type="match status" value="3"/>
</dbReference>
<dbReference type="InterPro" id="IPR013320">
    <property type="entry name" value="ConA-like_dom_sf"/>
</dbReference>
<evidence type="ECO:0000256" key="2">
    <source>
        <dbReference type="ARBA" id="ARBA00023157"/>
    </source>
</evidence>
<feature type="signal peptide" evidence="3">
    <location>
        <begin position="1"/>
        <end position="30"/>
    </location>
</feature>
<protein>
    <submittedName>
        <fullName evidence="5">LamG domain-containing protein</fullName>
    </submittedName>
</protein>
<keyword evidence="1 3" id="KW-0732">Signal</keyword>
<gene>
    <name evidence="5" type="ORF">QJ522_21000</name>
</gene>
<dbReference type="PROSITE" id="PS51257">
    <property type="entry name" value="PROKAR_LIPOPROTEIN"/>
    <property type="match status" value="1"/>
</dbReference>
<dbReference type="Proteomes" id="UP001431776">
    <property type="component" value="Unassembled WGS sequence"/>
</dbReference>
<dbReference type="SUPFAM" id="SSF49899">
    <property type="entry name" value="Concanavalin A-like lectins/glucanases"/>
    <property type="match status" value="1"/>
</dbReference>
<evidence type="ECO:0000313" key="6">
    <source>
        <dbReference type="Proteomes" id="UP001431776"/>
    </source>
</evidence>
<dbReference type="SUPFAM" id="SSF82171">
    <property type="entry name" value="DPP6 N-terminal domain-like"/>
    <property type="match status" value="1"/>
</dbReference>
<keyword evidence="2" id="KW-1015">Disulfide bond</keyword>
<dbReference type="RefSeq" id="WP_349246963.1">
    <property type="nucleotide sequence ID" value="NZ_JASCXX010000039.1"/>
</dbReference>